<sequence>MSREREINLHGIEFLSGPYTASAKIFKDTENLALCINIINTNTGKVTVSEWFNIEALNLDDKKEDWMALMMSMFMLRSAEAGREEKAEEDRNGWKKLMSVLEIC</sequence>
<protein>
    <submittedName>
        <fullName evidence="1">Uncharacterized protein</fullName>
    </submittedName>
</protein>
<name>A0A1F5ENB5_9BACT</name>
<reference evidence="1 2" key="1">
    <citation type="journal article" date="2016" name="Nat. Commun.">
        <title>Thousands of microbial genomes shed light on interconnected biogeochemical processes in an aquifer system.</title>
        <authorList>
            <person name="Anantharaman K."/>
            <person name="Brown C.T."/>
            <person name="Hug L.A."/>
            <person name="Sharon I."/>
            <person name="Castelle C.J."/>
            <person name="Probst A.J."/>
            <person name="Thomas B.C."/>
            <person name="Singh A."/>
            <person name="Wilkins M.J."/>
            <person name="Karaoz U."/>
            <person name="Brodie E.L."/>
            <person name="Williams K.H."/>
            <person name="Hubbard S.S."/>
            <person name="Banfield J.F."/>
        </authorList>
    </citation>
    <scope>NUCLEOTIDE SEQUENCE [LARGE SCALE GENOMIC DNA]</scope>
</reference>
<gene>
    <name evidence="1" type="ORF">A2996_00650</name>
</gene>
<organism evidence="1 2">
    <name type="scientific">Candidatus Campbellbacteria bacterium RIFCSPLOWO2_01_FULL_34_15</name>
    <dbReference type="NCBI Taxonomy" id="1797579"/>
    <lineage>
        <taxon>Bacteria</taxon>
        <taxon>Candidatus Campbelliibacteriota</taxon>
    </lineage>
</organism>
<evidence type="ECO:0000313" key="2">
    <source>
        <dbReference type="Proteomes" id="UP000176865"/>
    </source>
</evidence>
<comment type="caution">
    <text evidence="1">The sequence shown here is derived from an EMBL/GenBank/DDBJ whole genome shotgun (WGS) entry which is preliminary data.</text>
</comment>
<dbReference type="Proteomes" id="UP000176865">
    <property type="component" value="Unassembled WGS sequence"/>
</dbReference>
<accession>A0A1F5ENB5</accession>
<evidence type="ECO:0000313" key="1">
    <source>
        <dbReference type="EMBL" id="OGD68882.1"/>
    </source>
</evidence>
<proteinExistence type="predicted"/>
<dbReference type="EMBL" id="MFAB01000013">
    <property type="protein sequence ID" value="OGD68882.1"/>
    <property type="molecule type" value="Genomic_DNA"/>
</dbReference>
<dbReference type="AlphaFoldDB" id="A0A1F5ENB5"/>